<accession>A0ABS1K0F9</accession>
<dbReference type="InterPro" id="IPR011701">
    <property type="entry name" value="MFS"/>
</dbReference>
<dbReference type="PANTHER" id="PTHR23501:SF191">
    <property type="entry name" value="VACUOLAR BASIC AMINO ACID TRANSPORTER 4"/>
    <property type="match status" value="1"/>
</dbReference>
<evidence type="ECO:0000256" key="4">
    <source>
        <dbReference type="ARBA" id="ARBA00022989"/>
    </source>
</evidence>
<organism evidence="8 9">
    <name type="scientific">Sinomonas cellulolyticus</name>
    <dbReference type="NCBI Taxonomy" id="2801916"/>
    <lineage>
        <taxon>Bacteria</taxon>
        <taxon>Bacillati</taxon>
        <taxon>Actinomycetota</taxon>
        <taxon>Actinomycetes</taxon>
        <taxon>Micrococcales</taxon>
        <taxon>Micrococcaceae</taxon>
        <taxon>Sinomonas</taxon>
    </lineage>
</organism>
<keyword evidence="5 6" id="KW-0472">Membrane</keyword>
<protein>
    <submittedName>
        <fullName evidence="8">MFS transporter</fullName>
    </submittedName>
</protein>
<dbReference type="EMBL" id="JAERRC010000020">
    <property type="protein sequence ID" value="MBL0705141.1"/>
    <property type="molecule type" value="Genomic_DNA"/>
</dbReference>
<proteinExistence type="predicted"/>
<dbReference type="Proteomes" id="UP000639051">
    <property type="component" value="Unassembled WGS sequence"/>
</dbReference>
<feature type="transmembrane region" description="Helical" evidence="6">
    <location>
        <begin position="360"/>
        <end position="382"/>
    </location>
</feature>
<dbReference type="PROSITE" id="PS50850">
    <property type="entry name" value="MFS"/>
    <property type="match status" value="1"/>
</dbReference>
<evidence type="ECO:0000256" key="2">
    <source>
        <dbReference type="ARBA" id="ARBA00022448"/>
    </source>
</evidence>
<evidence type="ECO:0000313" key="8">
    <source>
        <dbReference type="EMBL" id="MBL0705141.1"/>
    </source>
</evidence>
<keyword evidence="4 6" id="KW-1133">Transmembrane helix</keyword>
<feature type="transmembrane region" description="Helical" evidence="6">
    <location>
        <begin position="331"/>
        <end position="354"/>
    </location>
</feature>
<feature type="transmembrane region" description="Helical" evidence="6">
    <location>
        <begin position="227"/>
        <end position="249"/>
    </location>
</feature>
<dbReference type="PRINTS" id="PR01036">
    <property type="entry name" value="TCRTETB"/>
</dbReference>
<dbReference type="RefSeq" id="WP_189691919.1">
    <property type="nucleotide sequence ID" value="NZ_BNCM01000001.1"/>
</dbReference>
<feature type="domain" description="Major facilitator superfamily (MFS) profile" evidence="7">
    <location>
        <begin position="17"/>
        <end position="466"/>
    </location>
</feature>
<dbReference type="Gene3D" id="1.20.1250.20">
    <property type="entry name" value="MFS general substrate transporter like domains"/>
    <property type="match status" value="2"/>
</dbReference>
<dbReference type="SUPFAM" id="SSF103473">
    <property type="entry name" value="MFS general substrate transporter"/>
    <property type="match status" value="1"/>
</dbReference>
<dbReference type="InterPro" id="IPR020846">
    <property type="entry name" value="MFS_dom"/>
</dbReference>
<evidence type="ECO:0000256" key="6">
    <source>
        <dbReference type="SAM" id="Phobius"/>
    </source>
</evidence>
<keyword evidence="2" id="KW-0813">Transport</keyword>
<keyword evidence="3 6" id="KW-0812">Transmembrane</keyword>
<evidence type="ECO:0000259" key="7">
    <source>
        <dbReference type="PROSITE" id="PS50850"/>
    </source>
</evidence>
<sequence length="483" mass="49701">MTITRADVGFRSERGPILIALMLTTGLVAIDSTIVATAVPSIVHDVGGFAAFPWLFSAYMLAQAVSVPVYAKLADTFGRKPLVLTGIGLFLLGSILCGVAGSMGALIAFRVIQGLGAGAVQPMAITIAGDIYTVAERAKVQGYLASVWAISSVVGPTLGGLFAALGIWRGIFLVNIPLCLLAAWMLMRTFHESVEKSRHRIDYLGSALLTASMTLLIVGALEGGQAWAWGSVPGIGTFGLGALLFAAFLLVERRAAEPVLPLWVVSRRLLLTTTLVSFGVGAMILGLTSYVPTFLEGSIAVSPILAGLALAALTLGWPVSASQSGRLYLRIGFRSTALIGILVAVAGTAVLAATAHSPSVVWVAGSCFVIGLGMGLTASPTLISAQSSVEWHERGVVTGTNLFARSIGSALGVAVFGAIANGIYASTPGGAQHAQAIVPASAAVFLAVLAAAILIVAAVLAMPRDRHRDASAPEESESVENEA</sequence>
<feature type="transmembrane region" description="Helical" evidence="6">
    <location>
        <begin position="436"/>
        <end position="461"/>
    </location>
</feature>
<evidence type="ECO:0000256" key="1">
    <source>
        <dbReference type="ARBA" id="ARBA00004429"/>
    </source>
</evidence>
<comment type="subcellular location">
    <subcellularLocation>
        <location evidence="1">Cell inner membrane</location>
        <topology evidence="1">Multi-pass membrane protein</topology>
    </subcellularLocation>
</comment>
<name>A0ABS1K0F9_9MICC</name>
<dbReference type="InterPro" id="IPR036259">
    <property type="entry name" value="MFS_trans_sf"/>
</dbReference>
<dbReference type="PANTHER" id="PTHR23501">
    <property type="entry name" value="MAJOR FACILITATOR SUPERFAMILY"/>
    <property type="match status" value="1"/>
</dbReference>
<feature type="transmembrane region" description="Helical" evidence="6">
    <location>
        <begin position="171"/>
        <end position="191"/>
    </location>
</feature>
<feature type="transmembrane region" description="Helical" evidence="6">
    <location>
        <begin position="402"/>
        <end position="424"/>
    </location>
</feature>
<feature type="transmembrane region" description="Helical" evidence="6">
    <location>
        <begin position="51"/>
        <end position="70"/>
    </location>
</feature>
<feature type="transmembrane region" description="Helical" evidence="6">
    <location>
        <begin position="115"/>
        <end position="135"/>
    </location>
</feature>
<reference evidence="8 9" key="1">
    <citation type="submission" date="2021-01" db="EMBL/GenBank/DDBJ databases">
        <title>Genome public.</title>
        <authorList>
            <person name="Liu C."/>
            <person name="Sun Q."/>
        </authorList>
    </citation>
    <scope>NUCLEOTIDE SEQUENCE [LARGE SCALE GENOMIC DNA]</scope>
    <source>
        <strain evidence="8 9">JC656</strain>
    </source>
</reference>
<gene>
    <name evidence="8" type="ORF">JJE72_06420</name>
</gene>
<feature type="transmembrane region" description="Helical" evidence="6">
    <location>
        <begin position="297"/>
        <end position="319"/>
    </location>
</feature>
<dbReference type="Pfam" id="PF07690">
    <property type="entry name" value="MFS_1"/>
    <property type="match status" value="1"/>
</dbReference>
<feature type="transmembrane region" description="Helical" evidence="6">
    <location>
        <begin position="269"/>
        <end position="291"/>
    </location>
</feature>
<evidence type="ECO:0000256" key="5">
    <source>
        <dbReference type="ARBA" id="ARBA00023136"/>
    </source>
</evidence>
<comment type="caution">
    <text evidence="8">The sequence shown here is derived from an EMBL/GenBank/DDBJ whole genome shotgun (WGS) entry which is preliminary data.</text>
</comment>
<feature type="transmembrane region" description="Helical" evidence="6">
    <location>
        <begin position="142"/>
        <end position="165"/>
    </location>
</feature>
<keyword evidence="9" id="KW-1185">Reference proteome</keyword>
<evidence type="ECO:0000256" key="3">
    <source>
        <dbReference type="ARBA" id="ARBA00022692"/>
    </source>
</evidence>
<feature type="transmembrane region" description="Helical" evidence="6">
    <location>
        <begin position="17"/>
        <end position="39"/>
    </location>
</feature>
<feature type="transmembrane region" description="Helical" evidence="6">
    <location>
        <begin position="82"/>
        <end position="109"/>
    </location>
</feature>
<evidence type="ECO:0000313" key="9">
    <source>
        <dbReference type="Proteomes" id="UP000639051"/>
    </source>
</evidence>
<feature type="transmembrane region" description="Helical" evidence="6">
    <location>
        <begin position="203"/>
        <end position="221"/>
    </location>
</feature>